<sequence>MASDPPTFLQLARELRDQIYDIALLFTTTGTPPQSIPPHLVDASNPPATFCTLRWRIPSSRGSCSGLMYACRQVYTEMLESIDRHGGVSFELDLAVIKTRSLSLSLSLDNVNSWKRIRQDAEEIWAEWVVLPICTYVMPNVQPFPSGPENPSSLSLTKSKCRNMRVSFRIQSETRFWWWGTIGPGPLTKQLCNMIARFLLHGPLGLPKNSTSEPRVDSSSGSSSRWSIDTLSIEIISGIGTTYTNPYDGQSFRVPSIVVEDAERGMEEHLIGTMCSSGALSGRIRVVRLLVDGKVKRECVVDPEKEFPPAEKSDWASYGCHWVIE</sequence>
<keyword evidence="2" id="KW-1185">Reference proteome</keyword>
<dbReference type="Proteomes" id="UP000799118">
    <property type="component" value="Unassembled WGS sequence"/>
</dbReference>
<accession>A0A6A4HGD3</accession>
<dbReference type="AlphaFoldDB" id="A0A6A4HGD3"/>
<gene>
    <name evidence="1" type="ORF">BT96DRAFT_91277</name>
</gene>
<reference evidence="1" key="1">
    <citation type="journal article" date="2019" name="Environ. Microbiol.">
        <title>Fungal ecological strategies reflected in gene transcription - a case study of two litter decomposers.</title>
        <authorList>
            <person name="Barbi F."/>
            <person name="Kohler A."/>
            <person name="Barry K."/>
            <person name="Baskaran P."/>
            <person name="Daum C."/>
            <person name="Fauchery L."/>
            <person name="Ihrmark K."/>
            <person name="Kuo A."/>
            <person name="LaButti K."/>
            <person name="Lipzen A."/>
            <person name="Morin E."/>
            <person name="Grigoriev I.V."/>
            <person name="Henrissat B."/>
            <person name="Lindahl B."/>
            <person name="Martin F."/>
        </authorList>
    </citation>
    <scope>NUCLEOTIDE SEQUENCE</scope>
    <source>
        <strain evidence="1">JB14</strain>
    </source>
</reference>
<dbReference type="OrthoDB" id="2819093at2759"/>
<dbReference type="EMBL" id="ML769505">
    <property type="protein sequence ID" value="KAE9396976.1"/>
    <property type="molecule type" value="Genomic_DNA"/>
</dbReference>
<organism evidence="1 2">
    <name type="scientific">Gymnopus androsaceus JB14</name>
    <dbReference type="NCBI Taxonomy" id="1447944"/>
    <lineage>
        <taxon>Eukaryota</taxon>
        <taxon>Fungi</taxon>
        <taxon>Dikarya</taxon>
        <taxon>Basidiomycota</taxon>
        <taxon>Agaricomycotina</taxon>
        <taxon>Agaricomycetes</taxon>
        <taxon>Agaricomycetidae</taxon>
        <taxon>Agaricales</taxon>
        <taxon>Marasmiineae</taxon>
        <taxon>Omphalotaceae</taxon>
        <taxon>Gymnopus</taxon>
    </lineage>
</organism>
<evidence type="ECO:0000313" key="2">
    <source>
        <dbReference type="Proteomes" id="UP000799118"/>
    </source>
</evidence>
<proteinExistence type="predicted"/>
<evidence type="ECO:0000313" key="1">
    <source>
        <dbReference type="EMBL" id="KAE9396976.1"/>
    </source>
</evidence>
<name>A0A6A4HGD3_9AGAR</name>
<protein>
    <submittedName>
        <fullName evidence="1">Uncharacterized protein</fullName>
    </submittedName>
</protein>